<feature type="transmembrane region" description="Helical" evidence="1">
    <location>
        <begin position="70"/>
        <end position="89"/>
    </location>
</feature>
<feature type="transmembrane region" description="Helical" evidence="1">
    <location>
        <begin position="185"/>
        <end position="208"/>
    </location>
</feature>
<feature type="transmembrane region" description="Helical" evidence="1">
    <location>
        <begin position="124"/>
        <end position="146"/>
    </location>
</feature>
<feature type="transmembrane region" description="Helical" evidence="1">
    <location>
        <begin position="373"/>
        <end position="402"/>
    </location>
</feature>
<feature type="transmembrane region" description="Helical" evidence="1">
    <location>
        <begin position="328"/>
        <end position="352"/>
    </location>
</feature>
<reference evidence="2" key="1">
    <citation type="submission" date="2019-08" db="EMBL/GenBank/DDBJ databases">
        <authorList>
            <person name="Kucharzyk K."/>
            <person name="Murdoch R.W."/>
            <person name="Higgins S."/>
            <person name="Loffler F."/>
        </authorList>
    </citation>
    <scope>NUCLEOTIDE SEQUENCE</scope>
</reference>
<feature type="transmembrane region" description="Helical" evidence="1">
    <location>
        <begin position="441"/>
        <end position="460"/>
    </location>
</feature>
<proteinExistence type="predicted"/>
<comment type="caution">
    <text evidence="2">The sequence shown here is derived from an EMBL/GenBank/DDBJ whole genome shotgun (WGS) entry which is preliminary data.</text>
</comment>
<evidence type="ECO:0000313" key="2">
    <source>
        <dbReference type="EMBL" id="MPM15482.1"/>
    </source>
</evidence>
<feature type="transmembrane region" description="Helical" evidence="1">
    <location>
        <begin position="152"/>
        <end position="173"/>
    </location>
</feature>
<keyword evidence="1" id="KW-0812">Transmembrane</keyword>
<name>A0A644XGW8_9ZZZZ</name>
<feature type="transmembrane region" description="Helical" evidence="1">
    <location>
        <begin position="487"/>
        <end position="508"/>
    </location>
</feature>
<accession>A0A644XGW8</accession>
<evidence type="ECO:0000256" key="1">
    <source>
        <dbReference type="SAM" id="Phobius"/>
    </source>
</evidence>
<feature type="transmembrane region" description="Helical" evidence="1">
    <location>
        <begin position="414"/>
        <end position="434"/>
    </location>
</feature>
<dbReference type="EMBL" id="VSSQ01002450">
    <property type="protein sequence ID" value="MPM15482.1"/>
    <property type="molecule type" value="Genomic_DNA"/>
</dbReference>
<feature type="transmembrane region" description="Helical" evidence="1">
    <location>
        <begin position="283"/>
        <end position="308"/>
    </location>
</feature>
<gene>
    <name evidence="2" type="ORF">SDC9_61853</name>
</gene>
<organism evidence="2">
    <name type="scientific">bioreactor metagenome</name>
    <dbReference type="NCBI Taxonomy" id="1076179"/>
    <lineage>
        <taxon>unclassified sequences</taxon>
        <taxon>metagenomes</taxon>
        <taxon>ecological metagenomes</taxon>
    </lineage>
</organism>
<sequence length="515" mass="55545">MGLYLRQNRIFTLVWLLLPGLWVAINTVSSLVLFPTQEALIEMGISLIDPLTEAMHGPLLDISVAGFVTWRTKVFLVLLGGIFSMIHMIRHTRLAEEQGKRELLGANVTGSLAPLTAAFVNMSFINAIAAVLTIFAMVALGLGFMGSLAHCLGFFGAACSLGILAGVAAQLFVSATAARGMSFGLLGALFGLHILWNVSGGHSLLAYLNPLEWPLLIRPFAGEWFSVLLVPLVLGAALFVLSLWLMVRRDVGAGLVPQRTGRAFAKPGLRNLSSLAWRTQKGLFLAWFCFYAIFSFPLGCASYLMVSAVSSAEALAELIERLGGIDRAFLSLMLYIFGMLISVYVMMSAGILRREESAKGEIVLSMPVRRERLVLSHMVYIFGGSAAIMLMSGFCVGLGAVIGTGDSGALTRLFFEMAGMIPALWVIGGIALLLFGALPRWMTGISYGLLTLFVLMEIFWEQQQIPEALYVLSPFSWITPLKAVQPAAAPVVLCVAAVLLSGAGIALFRRRDAAV</sequence>
<feature type="transmembrane region" description="Helical" evidence="1">
    <location>
        <begin position="228"/>
        <end position="247"/>
    </location>
</feature>
<keyword evidence="1" id="KW-1133">Transmembrane helix</keyword>
<protein>
    <submittedName>
        <fullName evidence="2">Uncharacterized protein</fullName>
    </submittedName>
</protein>
<keyword evidence="1" id="KW-0472">Membrane</keyword>
<feature type="transmembrane region" description="Helical" evidence="1">
    <location>
        <begin position="12"/>
        <end position="34"/>
    </location>
</feature>
<dbReference type="AlphaFoldDB" id="A0A644XGW8"/>